<comment type="caution">
    <text evidence="2">The sequence shown here is derived from an EMBL/GenBank/DDBJ whole genome shotgun (WGS) entry which is preliminary data.</text>
</comment>
<evidence type="ECO:0000313" key="3">
    <source>
        <dbReference type="Proteomes" id="UP000237438"/>
    </source>
</evidence>
<feature type="region of interest" description="Disordered" evidence="1">
    <location>
        <begin position="545"/>
        <end position="581"/>
    </location>
</feature>
<proteinExistence type="predicted"/>
<dbReference type="EMBL" id="PEDP01000713">
    <property type="protein sequence ID" value="POS85141.1"/>
    <property type="molecule type" value="Genomic_DNA"/>
</dbReference>
<accession>A0A2S4PSZ1</accession>
<evidence type="ECO:0008006" key="4">
    <source>
        <dbReference type="Google" id="ProtNLM"/>
    </source>
</evidence>
<dbReference type="AlphaFoldDB" id="A0A2S4PSZ1"/>
<evidence type="ECO:0000313" key="2">
    <source>
        <dbReference type="EMBL" id="POS85141.1"/>
    </source>
</evidence>
<dbReference type="STRING" id="225359.A0A2S4PSZ1"/>
<name>A0A2S4PSZ1_9PEZI</name>
<sequence>MTKSECLEELVREIQRLYRGLPRHNRTSESKDFELHSKLLTACEEDPDCSMACMLPAKTFQALIVQLRASISLSIKVQKSQTTAHYTVNGYENERFCTDQERIKLMADFKSKTLRLTGRKYTGPEIRQFLSDFEGLEPVQEIPDNFSHFHVTQDDEESDDLEDFFRTGNLFSDSQTETTSEVYSDFFPTLRGKVDGYTAVVSLRDKSIEHLLTQSRPYLRSRYFSLKFEGILIDTGAAKVSTAEYNQFLALKRLRPTFKTDNSRAGEAHIIFGIGSTSSLGTTDVDTPVGTITFYITNSVTPFLFYLLTQHSIIGEEITYVVIRKYGHPFLLLGGPEESLVHSYEKLNDIIEFHLTDTELRRLHRRFGHPSADSLAKFSTPLVMTSIDKQSNISQRFCHCDVHHNKTGPNRSTPHIGLVERYHTPLRRAYEVISKDLGGTKIDRTSLLQMAVKAINNTAGPDGMQAAAIKSAMKKDRKICAQEQIRDALKMRNGSITSELKDVPPNGQVLVWRENKEWTGPYKLIRIEGEDCIVQVGDHMPKFRSTSVKPYYSDKNAPNSNKTPLDEEPNENNLLSNKNSEIIEPRRSNRIRKLRNFGNFFVSICNLVTISSFNASSFLSSKEVADREISIRLRVEDKITTPGKPFEASRKKELDDLITKRIFDFIPKASVIHGGERIFSARVVDTIKYNYSVPYEKSRLVRLVLALAPSLTAQGYNLILRDITQAYVQASTSLNRRVIVRPPRDISHQFPVDKLLLMLKPLYGIPESGNHWWNTYHKYHLQRLLMRSSTFDPCLLISTTKEAFGIVDMQVDDTLGLMSPEFAKRENEEIRKAKFMAKPFETVSPNKSISFNGTKIEMKNKNIYVLSKGQTESIRLVNENSVTAKDEYRSQRARGAYLASICQPEASYGLSAAAQHKNPTLKTSKN</sequence>
<dbReference type="Proteomes" id="UP000237438">
    <property type="component" value="Unassembled WGS sequence"/>
</dbReference>
<gene>
    <name evidence="2" type="ORF">EPUL_004318</name>
</gene>
<protein>
    <recommendedName>
        <fullName evidence="4">Reverse transcriptase Ty1/copia-type domain-containing protein</fullName>
    </recommendedName>
</protein>
<reference evidence="2 3" key="1">
    <citation type="submission" date="2017-10" db="EMBL/GenBank/DDBJ databases">
        <title>Development of genomic resources for the powdery mildew, Erysiphe pulchra.</title>
        <authorList>
            <person name="Wadl P.A."/>
            <person name="Mack B.M."/>
            <person name="Moore G."/>
            <person name="Beltz S.B."/>
        </authorList>
    </citation>
    <scope>NUCLEOTIDE SEQUENCE [LARGE SCALE GENOMIC DNA]</scope>
    <source>
        <strain evidence="2">Cflorida</strain>
    </source>
</reference>
<dbReference type="OrthoDB" id="5242358at2759"/>
<feature type="compositionally biased region" description="Low complexity" evidence="1">
    <location>
        <begin position="571"/>
        <end position="580"/>
    </location>
</feature>
<keyword evidence="3" id="KW-1185">Reference proteome</keyword>
<evidence type="ECO:0000256" key="1">
    <source>
        <dbReference type="SAM" id="MobiDB-lite"/>
    </source>
</evidence>
<organism evidence="2 3">
    <name type="scientific">Erysiphe pulchra</name>
    <dbReference type="NCBI Taxonomy" id="225359"/>
    <lineage>
        <taxon>Eukaryota</taxon>
        <taxon>Fungi</taxon>
        <taxon>Dikarya</taxon>
        <taxon>Ascomycota</taxon>
        <taxon>Pezizomycotina</taxon>
        <taxon>Leotiomycetes</taxon>
        <taxon>Erysiphales</taxon>
        <taxon>Erysiphaceae</taxon>
        <taxon>Erysiphe</taxon>
    </lineage>
</organism>